<dbReference type="Proteomes" id="UP000481033">
    <property type="component" value="Unassembled WGS sequence"/>
</dbReference>
<protein>
    <submittedName>
        <fullName evidence="1">Uncharacterized protein</fullName>
    </submittedName>
</protein>
<proteinExistence type="predicted"/>
<dbReference type="AlphaFoldDB" id="A0A6M0RXX1"/>
<reference evidence="1 2" key="1">
    <citation type="journal article" date="2020" name="Microb. Ecol.">
        <title>Ecogenomics of the Marine Benthic Filamentous Cyanobacterium Adonisia.</title>
        <authorList>
            <person name="Walter J.M."/>
            <person name="Coutinho F.H."/>
            <person name="Leomil L."/>
            <person name="Hargreaves P.I."/>
            <person name="Campeao M.E."/>
            <person name="Vieira V.V."/>
            <person name="Silva B.S."/>
            <person name="Fistarol G.O."/>
            <person name="Salomon P.S."/>
            <person name="Sawabe T."/>
            <person name="Mino S."/>
            <person name="Hosokawa M."/>
            <person name="Miyashita H."/>
            <person name="Maruyama F."/>
            <person name="van Verk M.C."/>
            <person name="Dutilh B.E."/>
            <person name="Thompson C.C."/>
            <person name="Thompson F.L."/>
        </authorList>
    </citation>
    <scope>NUCLEOTIDE SEQUENCE [LARGE SCALE GENOMIC DNA]</scope>
    <source>
        <strain evidence="1 2">CCMR0081</strain>
    </source>
</reference>
<name>A0A6M0RXX1_9CYAN</name>
<dbReference type="EMBL" id="QXHD01000004">
    <property type="protein sequence ID" value="NEZ61049.1"/>
    <property type="molecule type" value="Genomic_DNA"/>
</dbReference>
<evidence type="ECO:0000313" key="2">
    <source>
        <dbReference type="Proteomes" id="UP000481033"/>
    </source>
</evidence>
<evidence type="ECO:0000313" key="1">
    <source>
        <dbReference type="EMBL" id="NEZ61049.1"/>
    </source>
</evidence>
<comment type="caution">
    <text evidence="1">The sequence shown here is derived from an EMBL/GenBank/DDBJ whole genome shotgun (WGS) entry which is preliminary data.</text>
</comment>
<organism evidence="1 2">
    <name type="scientific">Adonisia turfae CCMR0081</name>
    <dbReference type="NCBI Taxonomy" id="2292702"/>
    <lineage>
        <taxon>Bacteria</taxon>
        <taxon>Bacillati</taxon>
        <taxon>Cyanobacteriota</taxon>
        <taxon>Adonisia</taxon>
        <taxon>Adonisia turfae</taxon>
    </lineage>
</organism>
<gene>
    <name evidence="1" type="ORF">DXZ20_36525</name>
</gene>
<sequence length="241" mass="27725">MSDDAKPTPDVRAIPEEMLRFFDYQPDEGFQSETGEKLAEHYRRGDGPARAVRKSFSDRKLASELRGSLALMNGLLCRTLEDCDDPDAKLLHHRLPVRDMKWPSKLQTTLNRKGIVLQPQDHRFRDCPQLSKEQFHRQAVGLVYAIAEYGTEQLMKKKVRDLAQAVAGYQPELLADIPGVTIGVQRQQHCKGYLRCDLPPGYFDLREEQMAWLESQSEHLKCDLPPAYIGWLEKRADWFKG</sequence>
<dbReference type="RefSeq" id="WP_163703303.1">
    <property type="nucleotide sequence ID" value="NZ_QXHD01000004.1"/>
</dbReference>
<accession>A0A6M0RXX1</accession>
<keyword evidence="2" id="KW-1185">Reference proteome</keyword>